<dbReference type="Pfam" id="PF12833">
    <property type="entry name" value="HTH_18"/>
    <property type="match status" value="1"/>
</dbReference>
<evidence type="ECO:0000256" key="2">
    <source>
        <dbReference type="ARBA" id="ARBA00023125"/>
    </source>
</evidence>
<dbReference type="EMBL" id="FOQO01000013">
    <property type="protein sequence ID" value="SFJ72297.1"/>
    <property type="molecule type" value="Genomic_DNA"/>
</dbReference>
<dbReference type="SUPFAM" id="SSF46689">
    <property type="entry name" value="Homeodomain-like"/>
    <property type="match status" value="2"/>
</dbReference>
<dbReference type="PANTHER" id="PTHR47504:SF5">
    <property type="entry name" value="RIGHT ORIGIN-BINDING PROTEIN"/>
    <property type="match status" value="1"/>
</dbReference>
<dbReference type="InterPro" id="IPR010499">
    <property type="entry name" value="AraC_E-bd"/>
</dbReference>
<evidence type="ECO:0000313" key="6">
    <source>
        <dbReference type="Proteomes" id="UP000198670"/>
    </source>
</evidence>
<dbReference type="InterPro" id="IPR018060">
    <property type="entry name" value="HTH_AraC"/>
</dbReference>
<dbReference type="SMART" id="SM00342">
    <property type="entry name" value="HTH_ARAC"/>
    <property type="match status" value="1"/>
</dbReference>
<dbReference type="Pfam" id="PF06445">
    <property type="entry name" value="GyrI-like"/>
    <property type="match status" value="1"/>
</dbReference>
<dbReference type="Proteomes" id="UP000198670">
    <property type="component" value="Unassembled WGS sequence"/>
</dbReference>
<dbReference type="InterPro" id="IPR020449">
    <property type="entry name" value="Tscrpt_reg_AraC-type_HTH"/>
</dbReference>
<evidence type="ECO:0000256" key="1">
    <source>
        <dbReference type="ARBA" id="ARBA00023015"/>
    </source>
</evidence>
<keyword evidence="2" id="KW-0238">DNA-binding</keyword>
<evidence type="ECO:0000256" key="3">
    <source>
        <dbReference type="ARBA" id="ARBA00023163"/>
    </source>
</evidence>
<dbReference type="InterPro" id="IPR029442">
    <property type="entry name" value="GyrI-like"/>
</dbReference>
<evidence type="ECO:0000313" key="5">
    <source>
        <dbReference type="EMBL" id="SFJ72297.1"/>
    </source>
</evidence>
<dbReference type="PANTHER" id="PTHR47504">
    <property type="entry name" value="RIGHT ORIGIN-BINDING PROTEIN"/>
    <property type="match status" value="1"/>
</dbReference>
<reference evidence="5 6" key="1">
    <citation type="submission" date="2016-10" db="EMBL/GenBank/DDBJ databases">
        <authorList>
            <person name="de Groot N.N."/>
        </authorList>
    </citation>
    <scope>NUCLEOTIDE SEQUENCE [LARGE SCALE GENOMIC DNA]</scope>
    <source>
        <strain evidence="5 6">RK1</strain>
    </source>
</reference>
<sequence length="287" mass="32646">MVNELNRVVAYIEDHITDELSLESIAEYAGIRDFHFRKIFFYLSGVTLSEYIKNRKLSEANKDLLAGERVTDVAFKYGYQSMDGFTRAFKKWSGVLPSEVIKKKTSKTFPKLSFIITVTGGTTMEFRIEDKPAFHFVGVSKRVPMQFEGVNNEIVKLARSITEVQKREMHSLQNIAPYEIVNVSYDADAKFLKEEGDLTHLIGVLTTENQVSEQLDKVTVAAGSWAVFPNEGPFPAILQQTMASIYAQWLPSSDYNVIDAPSFSFTKMDRQKADHAYSEVWIPVRKK</sequence>
<dbReference type="STRING" id="1477437.SAMN05444682_11312"/>
<keyword evidence="1" id="KW-0805">Transcription regulation</keyword>
<protein>
    <submittedName>
        <fullName evidence="5">Transcriptional regulator, AraC family</fullName>
    </submittedName>
</protein>
<dbReference type="InterPro" id="IPR009057">
    <property type="entry name" value="Homeodomain-like_sf"/>
</dbReference>
<dbReference type="InterPro" id="IPR011256">
    <property type="entry name" value="Reg_factor_effector_dom_sf"/>
</dbReference>
<dbReference type="SMART" id="SM00871">
    <property type="entry name" value="AraC_E_bind"/>
    <property type="match status" value="1"/>
</dbReference>
<dbReference type="GO" id="GO:0003700">
    <property type="term" value="F:DNA-binding transcription factor activity"/>
    <property type="evidence" value="ECO:0007669"/>
    <property type="project" value="InterPro"/>
</dbReference>
<dbReference type="PROSITE" id="PS01124">
    <property type="entry name" value="HTH_ARAC_FAMILY_2"/>
    <property type="match status" value="1"/>
</dbReference>
<dbReference type="Gene3D" id="1.10.10.60">
    <property type="entry name" value="Homeodomain-like"/>
    <property type="match status" value="2"/>
</dbReference>
<dbReference type="InterPro" id="IPR050959">
    <property type="entry name" value="MarA-like"/>
</dbReference>
<dbReference type="RefSeq" id="WP_090631027.1">
    <property type="nucleotide sequence ID" value="NZ_FOQO01000013.1"/>
</dbReference>
<feature type="domain" description="HTH araC/xylS-type" evidence="4">
    <location>
        <begin position="6"/>
        <end position="103"/>
    </location>
</feature>
<dbReference type="OrthoDB" id="9816011at2"/>
<dbReference type="PRINTS" id="PR00032">
    <property type="entry name" value="HTHARAC"/>
</dbReference>
<evidence type="ECO:0000259" key="4">
    <source>
        <dbReference type="PROSITE" id="PS01124"/>
    </source>
</evidence>
<dbReference type="GO" id="GO:0043565">
    <property type="term" value="F:sequence-specific DNA binding"/>
    <property type="evidence" value="ECO:0007669"/>
    <property type="project" value="InterPro"/>
</dbReference>
<name>A0A1I3TRY4_9SPHI</name>
<accession>A0A1I3TRY4</accession>
<dbReference type="AlphaFoldDB" id="A0A1I3TRY4"/>
<organism evidence="5 6">
    <name type="scientific">Parapedobacter indicus</name>
    <dbReference type="NCBI Taxonomy" id="1477437"/>
    <lineage>
        <taxon>Bacteria</taxon>
        <taxon>Pseudomonadati</taxon>
        <taxon>Bacteroidota</taxon>
        <taxon>Sphingobacteriia</taxon>
        <taxon>Sphingobacteriales</taxon>
        <taxon>Sphingobacteriaceae</taxon>
        <taxon>Parapedobacter</taxon>
    </lineage>
</organism>
<keyword evidence="3" id="KW-0804">Transcription</keyword>
<dbReference type="SUPFAM" id="SSF55136">
    <property type="entry name" value="Probable bacterial effector-binding domain"/>
    <property type="match status" value="1"/>
</dbReference>
<dbReference type="Gene3D" id="3.20.80.10">
    <property type="entry name" value="Regulatory factor, effector binding domain"/>
    <property type="match status" value="1"/>
</dbReference>
<proteinExistence type="predicted"/>
<gene>
    <name evidence="5" type="ORF">SAMN05444682_11312</name>
</gene>
<keyword evidence="6" id="KW-1185">Reference proteome</keyword>